<protein>
    <recommendedName>
        <fullName evidence="4">Exostosin GT47 domain-containing protein</fullName>
    </recommendedName>
</protein>
<feature type="signal peptide" evidence="3">
    <location>
        <begin position="1"/>
        <end position="16"/>
    </location>
</feature>
<evidence type="ECO:0000256" key="2">
    <source>
        <dbReference type="SAM" id="MobiDB-lite"/>
    </source>
</evidence>
<comment type="similarity">
    <text evidence="1">Belongs to the glycosyltransferase 47 family.</text>
</comment>
<dbReference type="AlphaFoldDB" id="A9UUL4"/>
<keyword evidence="3" id="KW-0732">Signal</keyword>
<dbReference type="InterPro" id="IPR004263">
    <property type="entry name" value="Exostosin"/>
</dbReference>
<proteinExistence type="inferred from homology"/>
<dbReference type="KEGG" id="mbr:MONBRDRAFT_36453"/>
<dbReference type="InterPro" id="IPR040911">
    <property type="entry name" value="Exostosin_GT47"/>
</dbReference>
<evidence type="ECO:0000313" key="6">
    <source>
        <dbReference type="Proteomes" id="UP000001357"/>
    </source>
</evidence>
<dbReference type="PANTHER" id="PTHR11062">
    <property type="entry name" value="EXOSTOSIN HEPARAN SULFATE GLYCOSYLTRANSFERASE -RELATED"/>
    <property type="match status" value="1"/>
</dbReference>
<dbReference type="InParanoid" id="A9UUL4"/>
<accession>A9UUL4</accession>
<evidence type="ECO:0000256" key="3">
    <source>
        <dbReference type="SAM" id="SignalP"/>
    </source>
</evidence>
<evidence type="ECO:0000256" key="1">
    <source>
        <dbReference type="ARBA" id="ARBA00010271"/>
    </source>
</evidence>
<dbReference type="EMBL" id="CH991546">
    <property type="protein sequence ID" value="EDQ90921.1"/>
    <property type="molecule type" value="Genomic_DNA"/>
</dbReference>
<dbReference type="GeneID" id="5889497"/>
<dbReference type="OMA" id="CTMELER"/>
<feature type="domain" description="Exostosin GT47" evidence="4">
    <location>
        <begin position="37"/>
        <end position="143"/>
    </location>
</feature>
<keyword evidence="6" id="KW-1185">Reference proteome</keyword>
<dbReference type="eggNOG" id="KOG1021">
    <property type="taxonomic scope" value="Eukaryota"/>
</dbReference>
<dbReference type="Proteomes" id="UP000001357">
    <property type="component" value="Unassembled WGS sequence"/>
</dbReference>
<dbReference type="PANTHER" id="PTHR11062:SF281">
    <property type="entry name" value="EXOSTOSIN-LIKE 2"/>
    <property type="match status" value="1"/>
</dbReference>
<name>A9UUL4_MONBE</name>
<dbReference type="GO" id="GO:0016757">
    <property type="term" value="F:glycosyltransferase activity"/>
    <property type="evidence" value="ECO:0007669"/>
    <property type="project" value="InterPro"/>
</dbReference>
<organism evidence="5 6">
    <name type="scientific">Monosiga brevicollis</name>
    <name type="common">Choanoflagellate</name>
    <dbReference type="NCBI Taxonomy" id="81824"/>
    <lineage>
        <taxon>Eukaryota</taxon>
        <taxon>Choanoflagellata</taxon>
        <taxon>Craspedida</taxon>
        <taxon>Salpingoecidae</taxon>
        <taxon>Monosiga</taxon>
    </lineage>
</organism>
<feature type="domain" description="Exostosin GT47" evidence="4">
    <location>
        <begin position="335"/>
        <end position="414"/>
    </location>
</feature>
<feature type="chain" id="PRO_5002744728" description="Exostosin GT47 domain-containing protein" evidence="3">
    <location>
        <begin position="17"/>
        <end position="482"/>
    </location>
</feature>
<feature type="region of interest" description="Disordered" evidence="2">
    <location>
        <begin position="311"/>
        <end position="333"/>
    </location>
</feature>
<evidence type="ECO:0000259" key="4">
    <source>
        <dbReference type="Pfam" id="PF03016"/>
    </source>
</evidence>
<reference evidence="5 6" key="1">
    <citation type="journal article" date="2008" name="Nature">
        <title>The genome of the choanoflagellate Monosiga brevicollis and the origin of metazoans.</title>
        <authorList>
            <consortium name="JGI Sequencing"/>
            <person name="King N."/>
            <person name="Westbrook M.J."/>
            <person name="Young S.L."/>
            <person name="Kuo A."/>
            <person name="Abedin M."/>
            <person name="Chapman J."/>
            <person name="Fairclough S."/>
            <person name="Hellsten U."/>
            <person name="Isogai Y."/>
            <person name="Letunic I."/>
            <person name="Marr M."/>
            <person name="Pincus D."/>
            <person name="Putnam N."/>
            <person name="Rokas A."/>
            <person name="Wright K.J."/>
            <person name="Zuzow R."/>
            <person name="Dirks W."/>
            <person name="Good M."/>
            <person name="Goodstein D."/>
            <person name="Lemons D."/>
            <person name="Li W."/>
            <person name="Lyons J.B."/>
            <person name="Morris A."/>
            <person name="Nichols S."/>
            <person name="Richter D.J."/>
            <person name="Salamov A."/>
            <person name="Bork P."/>
            <person name="Lim W.A."/>
            <person name="Manning G."/>
            <person name="Miller W.T."/>
            <person name="McGinnis W."/>
            <person name="Shapiro H."/>
            <person name="Tjian R."/>
            <person name="Grigoriev I.V."/>
            <person name="Rokhsar D."/>
        </authorList>
    </citation>
    <scope>NUCLEOTIDE SEQUENCE [LARGE SCALE GENOMIC DNA]</scope>
    <source>
        <strain evidence="6">MX1 / ATCC 50154</strain>
    </source>
</reference>
<sequence length="482" mass="54938">MRACLALMACALLAHALPTSLAPVGDAASLPKWVPFYVYEFPELDIEHLCEPEVIEEWRSFKHGDDMLFADHARGRHPWRVSDPEEARLFVVPAPLAFYQRNGKCKGKSTKDILRSLLEKLSQTKSWQRYQGADHVFSGSDWAVRFFANDVIRALVKNSILGHIENFDNAHWRCTVITPYSGSVWSHMTRALLFDALEMNLHQYACGDDDQRNCTMELERLWPTPEQAWGRPWSERPYMFFLKGQIDARAGYRQRRLSCEALRDVPGPHVCVSVSDPGKSTYERACPDNVFAALAWATNHTGTYSNWSDPVVPGSKSEEHLESGTTPDPLETWSQERCRSGHSAFAYLYQLAASKFCLMIRGDTLSSNRLYDCIRYNSIPIIISDGIERDGLPFYSRVPWHEFSFFVKEAQQPEQLTKAFVDIMATPPEKLEAMRQSMADHMPDVLWNMAGSRVFENFLLEAADRCLDNLETFASASDKEQA</sequence>
<gene>
    <name evidence="5" type="ORF">MONBRDRAFT_36453</name>
</gene>
<dbReference type="Pfam" id="PF03016">
    <property type="entry name" value="Exostosin_GT47"/>
    <property type="match status" value="2"/>
</dbReference>
<evidence type="ECO:0000313" key="5">
    <source>
        <dbReference type="EMBL" id="EDQ90921.1"/>
    </source>
</evidence>
<dbReference type="RefSeq" id="XP_001744218.1">
    <property type="nucleotide sequence ID" value="XM_001744166.1"/>
</dbReference>